<organism evidence="1 2">
    <name type="scientific">Pocillopora meandrina</name>
    <dbReference type="NCBI Taxonomy" id="46732"/>
    <lineage>
        <taxon>Eukaryota</taxon>
        <taxon>Metazoa</taxon>
        <taxon>Cnidaria</taxon>
        <taxon>Anthozoa</taxon>
        <taxon>Hexacorallia</taxon>
        <taxon>Scleractinia</taxon>
        <taxon>Astrocoeniina</taxon>
        <taxon>Pocilloporidae</taxon>
        <taxon>Pocillopora</taxon>
    </lineage>
</organism>
<protein>
    <recommendedName>
        <fullName evidence="3">C2H2-type domain-containing protein</fullName>
    </recommendedName>
</protein>
<proteinExistence type="predicted"/>
<evidence type="ECO:0008006" key="3">
    <source>
        <dbReference type="Google" id="ProtNLM"/>
    </source>
</evidence>
<gene>
    <name evidence="1" type="ORF">PMEA_00002081</name>
</gene>
<keyword evidence="2" id="KW-1185">Reference proteome</keyword>
<evidence type="ECO:0000313" key="2">
    <source>
        <dbReference type="Proteomes" id="UP001159428"/>
    </source>
</evidence>
<dbReference type="PANTHER" id="PTHR33845:SF1">
    <property type="entry name" value="C2H2-TYPE DOMAIN-CONTAINING PROTEIN"/>
    <property type="match status" value="1"/>
</dbReference>
<dbReference type="AlphaFoldDB" id="A0AAU9W692"/>
<dbReference type="Proteomes" id="UP001159428">
    <property type="component" value="Unassembled WGS sequence"/>
</dbReference>
<dbReference type="EMBL" id="CALNXJ010000010">
    <property type="protein sequence ID" value="CAH3105664.1"/>
    <property type="molecule type" value="Genomic_DNA"/>
</dbReference>
<comment type="caution">
    <text evidence="1">The sequence shown here is derived from an EMBL/GenBank/DDBJ whole genome shotgun (WGS) entry which is preliminary data.</text>
</comment>
<accession>A0AAU9W692</accession>
<sequence length="1163" mass="130703">MALCSFGGVSDQCGATARAPHETGMVPLLSCENDMTEWLKQKYKGSGASGTRGRPGHTKRTGNEFTCVLEWELILNRSGRAIDQVDVGRMTVCPKHRFQLTTLYEAKDKCCHPCHEEKAPSRVKKVSKAFTRKRHVSKFMVERIYRNTGVVVAIGSAICSSCRTLIADAPATPAIERHEEQVTKLAAFASTPKSLPKQLRPPRISTHYSLSVGSAFSVPSSSSQEEQVSMYLPEGERERRNLETLNNAMAVITDGNFTSLPHYVDCKWEALSGASKEEFIIRADEVVSYVLNTIAPSQQEQLWEGVVKCRRSVEDKINNITIDVGLEAILLAYNECSNRLTKTQILSLISDRFSQLELQQLLPGISLRQVKNARKHALEQGRGEPKTRNEIFRCRLNMEKVRDFIEFFSRSTFLQDVAFGTKTLKLSSGERIPIPSVVRTMTASKIIYLYHEECREHDVEPLKERTCFRLLEVCSASKQKSLQGLDNTSTTGEEAFETIASLVESLGQQGAGATWTRDTLRSLSAGKNYLKSVYKSHLGPEEACADHCTVFALSDPFEERFSGECCHDHNQACPECKGIVDVLEAIEDTLRNGDLDLSEKQKERARWNLDHAVSSIDAWKAHLLRTFQQDQARQDTLNRLDDQTIMVINDWAMKLLPMRFRETQSQWFAKRGISWHFSAVVHKSNHPDCPAVSASEHTIHTYVVAIDSCKQDWFSVSCILEEVLVCVKESHQSVCRAILRSDNAGCYHCSALLSTINSTSRRSGIEVIRYDFSDPQLGKDLCDRKIAPFKQRLRHYVAENHNMESAKDIKKGLESPPGIAGMSIAECKIDQSAMSTGAANNKIPGITKYNNFSLTSKSMRVWQAYNVGEGVDIKGSWHEQDVSGLERIGKWMKKIPRVTQKKYQAKGKHDVTESVNTFSCLEPACIATFKTIEEADEHMDTGHHIMTPEKESIYDNVRRQWAAVTTSVKGAGQKIGRTDYVPVANLRLSKGWALKKTKAVVRISLGVKEFLTNLFNKGAKDLHRKAMPADVVEQIKETFPVSEWVEVQTVKGYFSRLASQQKGLPVSEEEGEDEALEKEDYMEQLVGVAEQEIGLKHPLVYDDFNFCDLSAGGRLAKVLEKQKLSQLQSFCEYFDVEISGRANRKASYYEPLIQLANSCDCRK</sequence>
<reference evidence="1 2" key="1">
    <citation type="submission" date="2022-05" db="EMBL/GenBank/DDBJ databases">
        <authorList>
            <consortium name="Genoscope - CEA"/>
            <person name="William W."/>
        </authorList>
    </citation>
    <scope>NUCLEOTIDE SEQUENCE [LARGE SCALE GENOMIC DNA]</scope>
</reference>
<dbReference type="PANTHER" id="PTHR33845">
    <property type="entry name" value="C2H2-TYPE DOMAIN-CONTAINING PROTEIN"/>
    <property type="match status" value="1"/>
</dbReference>
<evidence type="ECO:0000313" key="1">
    <source>
        <dbReference type="EMBL" id="CAH3105664.1"/>
    </source>
</evidence>
<name>A0AAU9W692_9CNID</name>